<comment type="catalytic activity">
    <reaction evidence="6">
        <text>DNA(n) + a 2'-deoxyribonucleoside 5'-triphosphate = DNA(n+1) + diphosphate</text>
        <dbReference type="Rhea" id="RHEA:22508"/>
        <dbReference type="Rhea" id="RHEA-COMP:17339"/>
        <dbReference type="Rhea" id="RHEA-COMP:17340"/>
        <dbReference type="ChEBI" id="CHEBI:33019"/>
        <dbReference type="ChEBI" id="CHEBI:61560"/>
        <dbReference type="ChEBI" id="CHEBI:173112"/>
        <dbReference type="EC" id="2.7.7.7"/>
    </reaction>
</comment>
<evidence type="ECO:0000256" key="2">
    <source>
        <dbReference type="ARBA" id="ARBA00022679"/>
    </source>
</evidence>
<dbReference type="AlphaFoldDB" id="A0A9C7UTY6"/>
<dbReference type="NCBIfam" id="NF004226">
    <property type="entry name" value="PRK05673.1"/>
    <property type="match status" value="1"/>
</dbReference>
<dbReference type="Pfam" id="PF07733">
    <property type="entry name" value="DNA_pol3_alpha"/>
    <property type="match status" value="1"/>
</dbReference>
<evidence type="ECO:0000313" key="8">
    <source>
        <dbReference type="EMBL" id="GJQ15431.1"/>
    </source>
</evidence>
<dbReference type="InterPro" id="IPR010994">
    <property type="entry name" value="RuvA_2-like"/>
</dbReference>
<dbReference type="InterPro" id="IPR011708">
    <property type="entry name" value="DNA_pol3_alpha_NTPase_dom"/>
</dbReference>
<dbReference type="OrthoDB" id="10057707at2759"/>
<protein>
    <recommendedName>
        <fullName evidence="1">DNA-directed DNA polymerase</fullName>
        <ecNumber evidence="1">2.7.7.7</ecNumber>
    </recommendedName>
</protein>
<dbReference type="Pfam" id="PF02811">
    <property type="entry name" value="PHP"/>
    <property type="match status" value="1"/>
</dbReference>
<dbReference type="InterPro" id="IPR040982">
    <property type="entry name" value="DNA_pol3_finger"/>
</dbReference>
<dbReference type="EMBL" id="BQMJ01000069">
    <property type="protein sequence ID" value="GJQ15431.1"/>
    <property type="molecule type" value="Genomic_DNA"/>
</dbReference>
<name>A0A9C7UTY6_9RHOD</name>
<dbReference type="Gene3D" id="3.20.20.140">
    <property type="entry name" value="Metal-dependent hydrolases"/>
    <property type="match status" value="1"/>
</dbReference>
<keyword evidence="3" id="KW-0548">Nucleotidyltransferase</keyword>
<dbReference type="Proteomes" id="UP001061958">
    <property type="component" value="Unassembled WGS sequence"/>
</dbReference>
<dbReference type="NCBIfam" id="TIGR00594">
    <property type="entry name" value="polc"/>
    <property type="match status" value="1"/>
</dbReference>
<keyword evidence="5" id="KW-0239">DNA-directed DNA polymerase</keyword>
<dbReference type="CDD" id="cd04485">
    <property type="entry name" value="DnaE_OBF"/>
    <property type="match status" value="1"/>
</dbReference>
<dbReference type="Pfam" id="PF14579">
    <property type="entry name" value="HHH_6"/>
    <property type="match status" value="1"/>
</dbReference>
<dbReference type="PANTHER" id="PTHR32294:SF0">
    <property type="entry name" value="DNA POLYMERASE III SUBUNIT ALPHA"/>
    <property type="match status" value="1"/>
</dbReference>
<evidence type="ECO:0000256" key="1">
    <source>
        <dbReference type="ARBA" id="ARBA00012417"/>
    </source>
</evidence>
<keyword evidence="4" id="KW-0235">DNA replication</keyword>
<evidence type="ECO:0000256" key="4">
    <source>
        <dbReference type="ARBA" id="ARBA00022705"/>
    </source>
</evidence>
<evidence type="ECO:0000256" key="6">
    <source>
        <dbReference type="ARBA" id="ARBA00049244"/>
    </source>
</evidence>
<dbReference type="CDD" id="cd12113">
    <property type="entry name" value="PHP_PolIIIA_DnaE3"/>
    <property type="match status" value="1"/>
</dbReference>
<dbReference type="Pfam" id="PF17657">
    <property type="entry name" value="DNA_pol3_finger"/>
    <property type="match status" value="1"/>
</dbReference>
<comment type="caution">
    <text evidence="8">The sequence shown here is derived from an EMBL/GenBank/DDBJ whole genome shotgun (WGS) entry which is preliminary data.</text>
</comment>
<feature type="domain" description="Polymerase/histidinol phosphatase N-terminal" evidence="7">
    <location>
        <begin position="75"/>
        <end position="142"/>
    </location>
</feature>
<dbReference type="Gene3D" id="1.10.150.870">
    <property type="match status" value="1"/>
</dbReference>
<gene>
    <name evidence="8" type="ORF">GpartN1_g7222.t1</name>
</gene>
<dbReference type="GO" id="GO:0006260">
    <property type="term" value="P:DNA replication"/>
    <property type="evidence" value="ECO:0007669"/>
    <property type="project" value="UniProtKB-KW"/>
</dbReference>
<dbReference type="InterPro" id="IPR004805">
    <property type="entry name" value="DnaE2/DnaE/PolC"/>
</dbReference>
<dbReference type="SMART" id="SM00481">
    <property type="entry name" value="POLIIIAc"/>
    <property type="match status" value="1"/>
</dbReference>
<dbReference type="GO" id="GO:0008408">
    <property type="term" value="F:3'-5' exonuclease activity"/>
    <property type="evidence" value="ECO:0007669"/>
    <property type="project" value="InterPro"/>
</dbReference>
<dbReference type="InterPro" id="IPR004013">
    <property type="entry name" value="PHP_dom"/>
</dbReference>
<keyword evidence="2" id="KW-0808">Transferase</keyword>
<dbReference type="InterPro" id="IPR016195">
    <property type="entry name" value="Pol/histidinol_Pase-like"/>
</dbReference>
<dbReference type="InterPro" id="IPR029460">
    <property type="entry name" value="DNAPol_HHH"/>
</dbReference>
<dbReference type="SUPFAM" id="SSF89550">
    <property type="entry name" value="PHP domain-like"/>
    <property type="match status" value="1"/>
</dbReference>
<dbReference type="InterPro" id="IPR041931">
    <property type="entry name" value="DNA_pol3_alpha_thumb_dom"/>
</dbReference>
<evidence type="ECO:0000256" key="5">
    <source>
        <dbReference type="ARBA" id="ARBA00022932"/>
    </source>
</evidence>
<evidence type="ECO:0000313" key="9">
    <source>
        <dbReference type="Proteomes" id="UP001061958"/>
    </source>
</evidence>
<proteinExistence type="predicted"/>
<dbReference type="Gene3D" id="1.10.10.1600">
    <property type="entry name" value="Bacterial DNA polymerase III alpha subunit, thumb domain"/>
    <property type="match status" value="1"/>
</dbReference>
<dbReference type="InterPro" id="IPR003141">
    <property type="entry name" value="Pol/His_phosphatase_N"/>
</dbReference>
<dbReference type="SUPFAM" id="SSF47781">
    <property type="entry name" value="RuvA domain 2-like"/>
    <property type="match status" value="1"/>
</dbReference>
<organism evidence="8 9">
    <name type="scientific">Galdieria partita</name>
    <dbReference type="NCBI Taxonomy" id="83374"/>
    <lineage>
        <taxon>Eukaryota</taxon>
        <taxon>Rhodophyta</taxon>
        <taxon>Bangiophyceae</taxon>
        <taxon>Galdieriales</taxon>
        <taxon>Galdieriaceae</taxon>
        <taxon>Galdieria</taxon>
    </lineage>
</organism>
<dbReference type="GO" id="GO:0003887">
    <property type="term" value="F:DNA-directed DNA polymerase activity"/>
    <property type="evidence" value="ECO:0007669"/>
    <property type="project" value="UniProtKB-KW"/>
</dbReference>
<evidence type="ECO:0000256" key="3">
    <source>
        <dbReference type="ARBA" id="ARBA00022695"/>
    </source>
</evidence>
<sequence length="1215" mass="138419">MKPKTGFCLFHNLAPWKRCFILRYSFRRSQFYYYCPHREFQTLVKAVVTDPGKSTESSSHELLYTSKVTKLSTYVPLHVHSEYSLLDGASHVKDLVQRAKSLSCPALALTDHGVMFGVVELIEECLKNGIKPIAGNEVYILNGDISVQAKKPRYHLTILAKNAEGYRNLSKLTSISHLKGVQRKGIMARPCISKDYLKRFSEGLVILSGCLAGEIPQAILAGEMERALQIAKWYQDTFGDDFFLEIQNHGLEQDKVVLPGIYHIAQILGIKLVATNDSHFTFATDADMHDCLLCIQTAKKLTDEKRMRYTGTEYFKTFGEMIQSFEPILPSHVVKEALYNSIQISEKVEEYDIFGATRFPEMRLPKEFQGKPELYLRHLVYQGLNRRFQDSHLDEIISNSHSLELVPKEYLDRIEQELSIVQSKGFTNYFLIVWDYVAFARQSGIRVGPGRGSAAGSLIAYALGITDIDPIRHGLLFERFLNPERMSLPDIDIDFSMRGKDEIIRYLKERYGEEYVAQIITFNKLASRAVIKDVGRVLGFSFKETEKFSKEILVNRGKPTSLEAMISTHSPSKAFREWYLSDDHVRRWIDLAIRIEGTTKSYGVHAAGVVISPEPLSELVPLTRGSDGEVITQYAMEDIEALGLLKMDLLGLKTLSIIEETLGLVRKKETCSNIHLDAIPTDDSLTYEMLSQGEVDGVFQLDASPKMKQIIRELCPNCLEDISSAIALYRPGPLDAGLIPSYIKRKLGREKVEYLHPVLEPILSSTYGILMYQEQIMQVAQVVAGYSMGQADILRRAMGKKKSDAMESERKNFIQGAIQRGYSLPFAEELFDQMSKFAEYCFNKSHSTAYAYITYQTAWLKANYPQEYLIALLNHHEGDMDKISKFSLYAARKGIAMYGPCIHQSFVEYTEDNTCSVKGIRAGLASVKNVGHAAAQAIVEERERNGPFVSLEDLCTRIEHPAVTKRTYEALVLSGALDKIDSNRNYMKSILEQLLKFIQKKRKAMKRKSTNKRKTNDEELTTFTPTISKDEITTSVSDAIRYEREYVGFTWQNLYKLFLDAYHLLNPIPLVDVIRYANPSDSMILVSDAQHVQLRQQLEAMGAVSKMLNHNLANIEKKRDKKNMKFVVVGLLQNLRIFHTRRGDCMATFELRDATAICLVRIYPRSYSQLSHLLMENEHFAVRLQLDWKTKSSQLIVEDMARLADIKTIPEYWIE</sequence>
<dbReference type="PANTHER" id="PTHR32294">
    <property type="entry name" value="DNA POLYMERASE III SUBUNIT ALPHA"/>
    <property type="match status" value="1"/>
</dbReference>
<reference evidence="8" key="1">
    <citation type="journal article" date="2022" name="Proc. Natl. Acad. Sci. U.S.A.">
        <title>Life cycle and functional genomics of the unicellular red alga Galdieria for elucidating algal and plant evolution and industrial use.</title>
        <authorList>
            <person name="Hirooka S."/>
            <person name="Itabashi T."/>
            <person name="Ichinose T.M."/>
            <person name="Onuma R."/>
            <person name="Fujiwara T."/>
            <person name="Yamashita S."/>
            <person name="Jong L.W."/>
            <person name="Tomita R."/>
            <person name="Iwane A.H."/>
            <person name="Miyagishima S.Y."/>
        </authorList>
    </citation>
    <scope>NUCLEOTIDE SEQUENCE</scope>
    <source>
        <strain evidence="8">NBRC 102759</strain>
    </source>
</reference>
<reference evidence="8" key="2">
    <citation type="submission" date="2022-01" db="EMBL/GenBank/DDBJ databases">
        <authorList>
            <person name="Hirooka S."/>
            <person name="Miyagishima S.Y."/>
        </authorList>
    </citation>
    <scope>NUCLEOTIDE SEQUENCE</scope>
    <source>
        <strain evidence="8">NBRC 102759</strain>
    </source>
</reference>
<accession>A0A9C7UTY6</accession>
<evidence type="ECO:0000259" key="7">
    <source>
        <dbReference type="SMART" id="SM00481"/>
    </source>
</evidence>
<dbReference type="EC" id="2.7.7.7" evidence="1"/>
<keyword evidence="9" id="KW-1185">Reference proteome</keyword>